<dbReference type="GO" id="GO:0050660">
    <property type="term" value="F:flavin adenine dinucleotide binding"/>
    <property type="evidence" value="ECO:0007669"/>
    <property type="project" value="InterPro"/>
</dbReference>
<evidence type="ECO:0000256" key="2">
    <source>
        <dbReference type="PIRSR" id="PIRSR000137-1"/>
    </source>
</evidence>
<sequence length="612" mass="68494">MNLKYVLPLLFATISANSENEKKIDHLLEVMEEGISRSYKIPRISNSYKFIPASKNYIEYGTFDHIVVGAGSAGGVIANRLTEDSFRQVLLLEAGGNPTALSDIPGMAMYLYGLEENWNYLTIPQNTSCLGLVNKQCAVPRGKALGGSSTINALIYARGNKRDYDNWADQGNFGWSYKEVLPIFKKFENFNGPSSPYRGKGGYLNIDTFEPINLQGKAFLEAFQELGMEELDYNGENQIGCGKMELNTLKGERHSIANAYLKPILKERSNLRVLTESFVIKVLINHQNRAFGVLFSRNGKMYVAKSRNDIVISAGTINSPQLLMLSGIGPKRHLEEMGIPVLQNLPVGENVEDHPIFPYFEFSTNFTQTEYSLKALAEGYMRNDGSLSNPFNSQGIAFVQTNLTKIPGYPDIELIILPSISRGWQTDKTWNINEETLEATTHDDRLRTLSIYVIVLHPKSKGYIRLQSANPFEYPLIHLNMLSDDKDEDIETMYQGVQFVLNLTATAPFRRLQTKVKDFTLPACRELEYLSKEYWYCQLRHLTTNVFHPAASCKMGVHPSLGAVVNPELKVFGIKNVRVADASIMPASIAGHNNAVTVMIGEKAAELIRGIV</sequence>
<evidence type="ECO:0000259" key="6">
    <source>
        <dbReference type="PROSITE" id="PS00624"/>
    </source>
</evidence>
<dbReference type="InterPro" id="IPR007867">
    <property type="entry name" value="GMC_OxRtase_C"/>
</dbReference>
<dbReference type="PANTHER" id="PTHR11552:SF158">
    <property type="entry name" value="GH23626P-RELATED"/>
    <property type="match status" value="1"/>
</dbReference>
<dbReference type="Pfam" id="PF05199">
    <property type="entry name" value="GMC_oxred_C"/>
    <property type="match status" value="1"/>
</dbReference>
<dbReference type="SUPFAM" id="SSF51905">
    <property type="entry name" value="FAD/NAD(P)-binding domain"/>
    <property type="match status" value="1"/>
</dbReference>
<keyword evidence="3 4" id="KW-0274">FAD</keyword>
<evidence type="ECO:0000256" key="3">
    <source>
        <dbReference type="PIRSR" id="PIRSR000137-2"/>
    </source>
</evidence>
<comment type="caution">
    <text evidence="7">The sequence shown here is derived from an EMBL/GenBank/DDBJ whole genome shotgun (WGS) entry which is preliminary data.</text>
</comment>
<keyword evidence="4" id="KW-0285">Flavoprotein</keyword>
<dbReference type="PANTHER" id="PTHR11552">
    <property type="entry name" value="GLUCOSE-METHANOL-CHOLINE GMC OXIDOREDUCTASE"/>
    <property type="match status" value="1"/>
</dbReference>
<reference evidence="7 8" key="1">
    <citation type="journal article" date="2024" name="Insects">
        <title>An Improved Chromosome-Level Genome Assembly of the Firefly Pyrocoelia pectoralis.</title>
        <authorList>
            <person name="Fu X."/>
            <person name="Meyer-Rochow V.B."/>
            <person name="Ballantyne L."/>
            <person name="Zhu X."/>
        </authorList>
    </citation>
    <scope>NUCLEOTIDE SEQUENCE [LARGE SCALE GENOMIC DNA]</scope>
    <source>
        <strain evidence="7">XCY_ONT2</strain>
    </source>
</reference>
<comment type="cofactor">
    <cofactor evidence="3">
        <name>FAD</name>
        <dbReference type="ChEBI" id="CHEBI:57692"/>
    </cofactor>
</comment>
<accession>A0AAN7VHA0</accession>
<dbReference type="InterPro" id="IPR012132">
    <property type="entry name" value="GMC_OxRdtase"/>
</dbReference>
<dbReference type="SUPFAM" id="SSF54373">
    <property type="entry name" value="FAD-linked reductases, C-terminal domain"/>
    <property type="match status" value="1"/>
</dbReference>
<keyword evidence="8" id="KW-1185">Reference proteome</keyword>
<feature type="active site" description="Proton acceptor" evidence="2">
    <location>
        <position position="592"/>
    </location>
</feature>
<dbReference type="GO" id="GO:0016614">
    <property type="term" value="F:oxidoreductase activity, acting on CH-OH group of donors"/>
    <property type="evidence" value="ECO:0007669"/>
    <property type="project" value="InterPro"/>
</dbReference>
<dbReference type="Gene3D" id="3.30.560.10">
    <property type="entry name" value="Glucose Oxidase, domain 3"/>
    <property type="match status" value="1"/>
</dbReference>
<gene>
    <name evidence="7" type="ORF">RI129_007899</name>
</gene>
<protein>
    <recommendedName>
        <fullName evidence="5 6">Glucose-methanol-choline oxidoreductase N-terminal domain-containing protein</fullName>
    </recommendedName>
</protein>
<feature type="domain" description="Glucose-methanol-choline oxidoreductase N-terminal" evidence="6">
    <location>
        <begin position="315"/>
        <end position="329"/>
    </location>
</feature>
<evidence type="ECO:0000256" key="1">
    <source>
        <dbReference type="ARBA" id="ARBA00010790"/>
    </source>
</evidence>
<dbReference type="AlphaFoldDB" id="A0AAN7VHA0"/>
<dbReference type="EMBL" id="JAVRBK010000005">
    <property type="protein sequence ID" value="KAK5644054.1"/>
    <property type="molecule type" value="Genomic_DNA"/>
</dbReference>
<dbReference type="PROSITE" id="PS00624">
    <property type="entry name" value="GMC_OXRED_2"/>
    <property type="match status" value="1"/>
</dbReference>
<dbReference type="PIRSF" id="PIRSF000137">
    <property type="entry name" value="Alcohol_oxidase"/>
    <property type="match status" value="1"/>
</dbReference>
<evidence type="ECO:0000313" key="8">
    <source>
        <dbReference type="Proteomes" id="UP001329430"/>
    </source>
</evidence>
<evidence type="ECO:0000259" key="5">
    <source>
        <dbReference type="PROSITE" id="PS00623"/>
    </source>
</evidence>
<dbReference type="PROSITE" id="PS00623">
    <property type="entry name" value="GMC_OXRED_1"/>
    <property type="match status" value="1"/>
</dbReference>
<dbReference type="InterPro" id="IPR036188">
    <property type="entry name" value="FAD/NAD-bd_sf"/>
</dbReference>
<organism evidence="7 8">
    <name type="scientific">Pyrocoelia pectoralis</name>
    <dbReference type="NCBI Taxonomy" id="417401"/>
    <lineage>
        <taxon>Eukaryota</taxon>
        <taxon>Metazoa</taxon>
        <taxon>Ecdysozoa</taxon>
        <taxon>Arthropoda</taxon>
        <taxon>Hexapoda</taxon>
        <taxon>Insecta</taxon>
        <taxon>Pterygota</taxon>
        <taxon>Neoptera</taxon>
        <taxon>Endopterygota</taxon>
        <taxon>Coleoptera</taxon>
        <taxon>Polyphaga</taxon>
        <taxon>Elateriformia</taxon>
        <taxon>Elateroidea</taxon>
        <taxon>Lampyridae</taxon>
        <taxon>Lampyrinae</taxon>
        <taxon>Pyrocoelia</taxon>
    </lineage>
</organism>
<proteinExistence type="inferred from homology"/>
<evidence type="ECO:0000256" key="4">
    <source>
        <dbReference type="RuleBase" id="RU003968"/>
    </source>
</evidence>
<dbReference type="Proteomes" id="UP001329430">
    <property type="component" value="Chromosome 5"/>
</dbReference>
<dbReference type="Gene3D" id="3.50.50.60">
    <property type="entry name" value="FAD/NAD(P)-binding domain"/>
    <property type="match status" value="1"/>
</dbReference>
<evidence type="ECO:0000313" key="7">
    <source>
        <dbReference type="EMBL" id="KAK5644054.1"/>
    </source>
</evidence>
<name>A0AAN7VHA0_9COLE</name>
<dbReference type="InterPro" id="IPR000172">
    <property type="entry name" value="GMC_OxRdtase_N"/>
</dbReference>
<comment type="similarity">
    <text evidence="1 4">Belongs to the GMC oxidoreductase family.</text>
</comment>
<feature type="active site" description="Proton donor" evidence="2">
    <location>
        <position position="548"/>
    </location>
</feature>
<feature type="domain" description="Glucose-methanol-choline oxidoreductase N-terminal" evidence="5">
    <location>
        <begin position="142"/>
        <end position="165"/>
    </location>
</feature>
<feature type="binding site" evidence="3">
    <location>
        <position position="279"/>
    </location>
    <ligand>
        <name>FAD</name>
        <dbReference type="ChEBI" id="CHEBI:57692"/>
    </ligand>
</feature>
<dbReference type="Pfam" id="PF00732">
    <property type="entry name" value="GMC_oxred_N"/>
    <property type="match status" value="1"/>
</dbReference>